<feature type="domain" description="Ricin B lectin" evidence="1">
    <location>
        <begin position="36"/>
        <end position="73"/>
    </location>
</feature>
<protein>
    <recommendedName>
        <fullName evidence="1">Ricin B lectin domain-containing protein</fullName>
    </recommendedName>
</protein>
<dbReference type="EMBL" id="BAABJQ010000008">
    <property type="protein sequence ID" value="GAA5186019.1"/>
    <property type="molecule type" value="Genomic_DNA"/>
</dbReference>
<keyword evidence="3" id="KW-1185">Reference proteome</keyword>
<organism evidence="2 3">
    <name type="scientific">Rugosimonospora acidiphila</name>
    <dbReference type="NCBI Taxonomy" id="556531"/>
    <lineage>
        <taxon>Bacteria</taxon>
        <taxon>Bacillati</taxon>
        <taxon>Actinomycetota</taxon>
        <taxon>Actinomycetes</taxon>
        <taxon>Micromonosporales</taxon>
        <taxon>Micromonosporaceae</taxon>
        <taxon>Rugosimonospora</taxon>
    </lineage>
</organism>
<dbReference type="SUPFAM" id="SSF50370">
    <property type="entry name" value="Ricin B-like lectins"/>
    <property type="match status" value="1"/>
</dbReference>
<name>A0ABP9RRZ0_9ACTN</name>
<reference evidence="3" key="1">
    <citation type="journal article" date="2019" name="Int. J. Syst. Evol. Microbiol.">
        <title>The Global Catalogue of Microorganisms (GCM) 10K type strain sequencing project: providing services to taxonomists for standard genome sequencing and annotation.</title>
        <authorList>
            <consortium name="The Broad Institute Genomics Platform"/>
            <consortium name="The Broad Institute Genome Sequencing Center for Infectious Disease"/>
            <person name="Wu L."/>
            <person name="Ma J."/>
        </authorList>
    </citation>
    <scope>NUCLEOTIDE SEQUENCE [LARGE SCALE GENOMIC DNA]</scope>
    <source>
        <strain evidence="3">JCM 18304</strain>
    </source>
</reference>
<dbReference type="Proteomes" id="UP001501570">
    <property type="component" value="Unassembled WGS sequence"/>
</dbReference>
<evidence type="ECO:0000259" key="1">
    <source>
        <dbReference type="Pfam" id="PF14200"/>
    </source>
</evidence>
<dbReference type="InterPro" id="IPR035992">
    <property type="entry name" value="Ricin_B-like_lectins"/>
</dbReference>
<sequence>MGTAYASTWLAVGVRLARSVSGNIDVSRFLYDSGGRVVGVESGLRLEVTGGGTANGTAVEISMCNGGSNQNWTQG</sequence>
<accession>A0ABP9RRZ0</accession>
<dbReference type="Pfam" id="PF14200">
    <property type="entry name" value="RicinB_lectin_2"/>
    <property type="match status" value="1"/>
</dbReference>
<proteinExistence type="predicted"/>
<evidence type="ECO:0000313" key="3">
    <source>
        <dbReference type="Proteomes" id="UP001501570"/>
    </source>
</evidence>
<gene>
    <name evidence="2" type="ORF">GCM10023322_31320</name>
</gene>
<dbReference type="InterPro" id="IPR000772">
    <property type="entry name" value="Ricin_B_lectin"/>
</dbReference>
<dbReference type="Gene3D" id="2.80.10.50">
    <property type="match status" value="1"/>
</dbReference>
<evidence type="ECO:0000313" key="2">
    <source>
        <dbReference type="EMBL" id="GAA5186019.1"/>
    </source>
</evidence>
<comment type="caution">
    <text evidence="2">The sequence shown here is derived from an EMBL/GenBank/DDBJ whole genome shotgun (WGS) entry which is preliminary data.</text>
</comment>